<evidence type="ECO:0000256" key="1">
    <source>
        <dbReference type="SAM" id="MobiDB-lite"/>
    </source>
</evidence>
<feature type="compositionally biased region" description="Polar residues" evidence="1">
    <location>
        <begin position="473"/>
        <end position="484"/>
    </location>
</feature>
<keyword evidence="3" id="KW-1185">Reference proteome</keyword>
<evidence type="ECO:0000313" key="2">
    <source>
        <dbReference type="EMBL" id="CAH2102022.1"/>
    </source>
</evidence>
<comment type="caution">
    <text evidence="2">The sequence shown here is derived from an EMBL/GenBank/DDBJ whole genome shotgun (WGS) entry which is preliminary data.</text>
</comment>
<dbReference type="AlphaFoldDB" id="A0AAU9UVX9"/>
<proteinExistence type="predicted"/>
<dbReference type="EMBL" id="CAKOGL010000025">
    <property type="protein sequence ID" value="CAH2102022.1"/>
    <property type="molecule type" value="Genomic_DNA"/>
</dbReference>
<feature type="region of interest" description="Disordered" evidence="1">
    <location>
        <begin position="461"/>
        <end position="484"/>
    </location>
</feature>
<accession>A0AAU9UVX9</accession>
<sequence length="484" mass="55107">MTSNIIKCNTCNIVVSEILAFVQTKMDVMDEESINRICITAFSEDDIRKAKSLLFDSVPNSKRKIRRREGKTLRDMDDIITLLKSVDPEEIPMFVARDLHKLPPVTFDHVDVTRLLKDILLLQAEIRNIKEMYATVEQLVEFKNDLKDIKRFIIPTTDNIESAKTTNSLEGNFAFVSSKRGAQVFDSFCIDSGPVGLQPMLPVSPSNDETLQNTSNLHGCKDNNSSTHITKNNSSAVLQHVNMKAKVDAISNEENATISSTYMKSPKRMRPHQRGSVPAAKSVSNYAISKYAPSTSEYGCLGSDRSVSQINEHLPALNLENKAVPMRKTMAEVVKDGDWKSEKINEEWIMVQRKRLRNRFMGKQGKAVLEPGVNFKAAEFKVPIYIYNVAKDVTESDIIQYVQNKTNICVNVEKMNMKLQKDYQSFKIYVPKLKIDTFLSDNLWPEGITYRRFINFNNKNRNSNNDMARKPTVESQDIRSINKN</sequence>
<evidence type="ECO:0000313" key="3">
    <source>
        <dbReference type="Proteomes" id="UP001153954"/>
    </source>
</evidence>
<organism evidence="2 3">
    <name type="scientific">Euphydryas editha</name>
    <name type="common">Edith's checkerspot</name>
    <dbReference type="NCBI Taxonomy" id="104508"/>
    <lineage>
        <taxon>Eukaryota</taxon>
        <taxon>Metazoa</taxon>
        <taxon>Ecdysozoa</taxon>
        <taxon>Arthropoda</taxon>
        <taxon>Hexapoda</taxon>
        <taxon>Insecta</taxon>
        <taxon>Pterygota</taxon>
        <taxon>Neoptera</taxon>
        <taxon>Endopterygota</taxon>
        <taxon>Lepidoptera</taxon>
        <taxon>Glossata</taxon>
        <taxon>Ditrysia</taxon>
        <taxon>Papilionoidea</taxon>
        <taxon>Nymphalidae</taxon>
        <taxon>Nymphalinae</taxon>
        <taxon>Euphydryas</taxon>
    </lineage>
</organism>
<evidence type="ECO:0008006" key="4">
    <source>
        <dbReference type="Google" id="ProtNLM"/>
    </source>
</evidence>
<dbReference type="Proteomes" id="UP001153954">
    <property type="component" value="Unassembled WGS sequence"/>
</dbReference>
<gene>
    <name evidence="2" type="ORF">EEDITHA_LOCUS16714</name>
</gene>
<protein>
    <recommendedName>
        <fullName evidence="4">Mutant cadherin</fullName>
    </recommendedName>
</protein>
<reference evidence="2" key="1">
    <citation type="submission" date="2022-03" db="EMBL/GenBank/DDBJ databases">
        <authorList>
            <person name="Tunstrom K."/>
        </authorList>
    </citation>
    <scope>NUCLEOTIDE SEQUENCE</scope>
</reference>
<name>A0AAU9UVX9_EUPED</name>